<proteinExistence type="predicted"/>
<dbReference type="InterPro" id="IPR009061">
    <property type="entry name" value="DNA-bd_dom_put_sf"/>
</dbReference>
<accession>A0A939RYM3</accession>
<dbReference type="SUPFAM" id="SSF46955">
    <property type="entry name" value="Putative DNA-binding domain"/>
    <property type="match status" value="1"/>
</dbReference>
<dbReference type="EMBL" id="JAGDYL010000019">
    <property type="protein sequence ID" value="MBO1805853.1"/>
    <property type="molecule type" value="Genomic_DNA"/>
</dbReference>
<sequence length="78" mass="9529">MSDEWLTYRDAAARVGRSKRALQRWHRKGMPMRTDNRGRKIVHEVTLYAWYRKNLKAWPPHQWKMRRITGDTPTDTKY</sequence>
<dbReference type="AlphaFoldDB" id="A0A939RYM3"/>
<reference evidence="1" key="1">
    <citation type="submission" date="2021-03" db="EMBL/GenBank/DDBJ databases">
        <title>Leucobacter chromiisoli sp. nov., isolated from chromium-containing soil of chemical plant.</title>
        <authorList>
            <person name="Xu Z."/>
        </authorList>
    </citation>
    <scope>NUCLEOTIDE SEQUENCE</scope>
    <source>
        <strain evidence="1">A2</strain>
    </source>
</reference>
<evidence type="ECO:0000313" key="2">
    <source>
        <dbReference type="Proteomes" id="UP000664398"/>
    </source>
</evidence>
<keyword evidence="2" id="KW-1185">Reference proteome</keyword>
<evidence type="ECO:0000313" key="1">
    <source>
        <dbReference type="EMBL" id="MBO1805853.1"/>
    </source>
</evidence>
<name>A0A939RYM3_9MICO</name>
<dbReference type="RefSeq" id="WP_208046323.1">
    <property type="nucleotide sequence ID" value="NZ_JAGDYL010000019.1"/>
</dbReference>
<comment type="caution">
    <text evidence="1">The sequence shown here is derived from an EMBL/GenBank/DDBJ whole genome shotgun (WGS) entry which is preliminary data.</text>
</comment>
<protein>
    <submittedName>
        <fullName evidence="1">Uncharacterized protein</fullName>
    </submittedName>
</protein>
<dbReference type="Proteomes" id="UP000664398">
    <property type="component" value="Unassembled WGS sequence"/>
</dbReference>
<organism evidence="1 2">
    <name type="scientific">Leucobacter ruminantium</name>
    <dbReference type="NCBI Taxonomy" id="1289170"/>
    <lineage>
        <taxon>Bacteria</taxon>
        <taxon>Bacillati</taxon>
        <taxon>Actinomycetota</taxon>
        <taxon>Actinomycetes</taxon>
        <taxon>Micrococcales</taxon>
        <taxon>Microbacteriaceae</taxon>
        <taxon>Leucobacter</taxon>
    </lineage>
</organism>
<gene>
    <name evidence="1" type="ORF">J4H91_11085</name>
</gene>